<protein>
    <submittedName>
        <fullName evidence="9">PDR/VanB family oxidoreductase</fullName>
        <ecNumber evidence="9">1.-.-.-</ecNumber>
    </submittedName>
</protein>
<organism evidence="9 10">
    <name type="scientific">Variovorax ureilyticus</name>
    <dbReference type="NCBI Taxonomy" id="1836198"/>
    <lineage>
        <taxon>Bacteria</taxon>
        <taxon>Pseudomonadati</taxon>
        <taxon>Pseudomonadota</taxon>
        <taxon>Betaproteobacteria</taxon>
        <taxon>Burkholderiales</taxon>
        <taxon>Comamonadaceae</taxon>
        <taxon>Variovorax</taxon>
    </lineage>
</organism>
<dbReference type="InterPro" id="IPR006058">
    <property type="entry name" value="2Fe2S_fd_BS"/>
</dbReference>
<dbReference type="PANTHER" id="PTHR47354:SF1">
    <property type="entry name" value="CARNITINE MONOOXYGENASE REDUCTASE SUBUNIT"/>
    <property type="match status" value="1"/>
</dbReference>
<dbReference type="SUPFAM" id="SSF52343">
    <property type="entry name" value="Ferredoxin reductase-like, C-terminal NADP-linked domain"/>
    <property type="match status" value="1"/>
</dbReference>
<dbReference type="InterPro" id="IPR050415">
    <property type="entry name" value="MRET"/>
</dbReference>
<accession>A0ABU8VGZ0</accession>
<keyword evidence="10" id="KW-1185">Reference proteome</keyword>
<comment type="caution">
    <text evidence="9">The sequence shown here is derived from an EMBL/GenBank/DDBJ whole genome shotgun (WGS) entry which is preliminary data.</text>
</comment>
<gene>
    <name evidence="9" type="ORF">WKW77_17755</name>
</gene>
<reference evidence="9 10" key="1">
    <citation type="submission" date="2024-03" db="EMBL/GenBank/DDBJ databases">
        <title>Novel species of the genus Variovorax.</title>
        <authorList>
            <person name="Liu Q."/>
            <person name="Xin Y.-H."/>
        </authorList>
    </citation>
    <scope>NUCLEOTIDE SEQUENCE [LARGE SCALE GENOMIC DNA]</scope>
    <source>
        <strain evidence="9 10">KACC 18899</strain>
    </source>
</reference>
<proteinExistence type="predicted"/>
<sequence>MSTQDSLIQVRVRAVTYEADGILGFELVPMPPLKDLPAFTAGAHIDLHLPNGLLRSYSLLNAPGERHRYLIGVNKDAKSRGGSRYMHEVLRSGETLTIGAPRNNFPLDETSPMNVFIAGGIGITPMMSMIARSQELGTPWRLHYAARTRRNAAFLDVLQGHHGNPNVELRLNFDQEAGGQMLDLAAIVQALPAGAHVYCCGPLPMLAAYEQATAALPPERVHMEYFAAKEAAATDGGYVVELARSGKQVDVRPGQTILDSLLAIGIEPPFSCQEGICGTCEVKVLEGTPDHRDLVLTNAEKAANDRIMICCSGCKTPKLVLDL</sequence>
<dbReference type="PRINTS" id="PR00409">
    <property type="entry name" value="PHDIOXRDTASE"/>
</dbReference>
<dbReference type="InterPro" id="IPR039261">
    <property type="entry name" value="FNR_nucleotide-bd"/>
</dbReference>
<dbReference type="CDD" id="cd00207">
    <property type="entry name" value="fer2"/>
    <property type="match status" value="1"/>
</dbReference>
<dbReference type="SUPFAM" id="SSF54292">
    <property type="entry name" value="2Fe-2S ferredoxin-like"/>
    <property type="match status" value="1"/>
</dbReference>
<evidence type="ECO:0000256" key="4">
    <source>
        <dbReference type="ARBA" id="ARBA00023002"/>
    </source>
</evidence>
<dbReference type="EMBL" id="JBBKZU010000007">
    <property type="protein sequence ID" value="MEJ8812934.1"/>
    <property type="molecule type" value="Genomic_DNA"/>
</dbReference>
<keyword evidence="3" id="KW-0479">Metal-binding</keyword>
<evidence type="ECO:0000313" key="9">
    <source>
        <dbReference type="EMBL" id="MEJ8812934.1"/>
    </source>
</evidence>
<dbReference type="SUPFAM" id="SSF63380">
    <property type="entry name" value="Riboflavin synthase domain-like"/>
    <property type="match status" value="1"/>
</dbReference>
<evidence type="ECO:0000259" key="8">
    <source>
        <dbReference type="PROSITE" id="PS51384"/>
    </source>
</evidence>
<feature type="domain" description="FAD-binding FR-type" evidence="8">
    <location>
        <begin position="5"/>
        <end position="108"/>
    </location>
</feature>
<dbReference type="RefSeq" id="WP_340358171.1">
    <property type="nucleotide sequence ID" value="NZ_JBBKZU010000007.1"/>
</dbReference>
<keyword evidence="6" id="KW-0411">Iron-sulfur</keyword>
<evidence type="ECO:0000313" key="10">
    <source>
        <dbReference type="Proteomes" id="UP001365846"/>
    </source>
</evidence>
<dbReference type="InterPro" id="IPR001433">
    <property type="entry name" value="OxRdtase_FAD/NAD-bd"/>
</dbReference>
<keyword evidence="2" id="KW-0001">2Fe-2S</keyword>
<evidence type="ECO:0000256" key="3">
    <source>
        <dbReference type="ARBA" id="ARBA00022723"/>
    </source>
</evidence>
<dbReference type="Pfam" id="PF00111">
    <property type="entry name" value="Fer2"/>
    <property type="match status" value="1"/>
</dbReference>
<dbReference type="InterPro" id="IPR001041">
    <property type="entry name" value="2Fe-2S_ferredoxin-type"/>
</dbReference>
<dbReference type="GO" id="GO:0016491">
    <property type="term" value="F:oxidoreductase activity"/>
    <property type="evidence" value="ECO:0007669"/>
    <property type="project" value="UniProtKB-KW"/>
</dbReference>
<dbReference type="PROSITE" id="PS00197">
    <property type="entry name" value="2FE2S_FER_1"/>
    <property type="match status" value="1"/>
</dbReference>
<dbReference type="Gene3D" id="3.10.20.30">
    <property type="match status" value="1"/>
</dbReference>
<dbReference type="Gene3D" id="3.40.50.80">
    <property type="entry name" value="Nucleotide-binding domain of ferredoxin-NADP reductase (FNR) module"/>
    <property type="match status" value="1"/>
</dbReference>
<keyword evidence="5" id="KW-0408">Iron</keyword>
<feature type="domain" description="2Fe-2S ferredoxin-type" evidence="7">
    <location>
        <begin position="238"/>
        <end position="323"/>
    </location>
</feature>
<dbReference type="Proteomes" id="UP001365846">
    <property type="component" value="Unassembled WGS sequence"/>
</dbReference>
<evidence type="ECO:0000256" key="6">
    <source>
        <dbReference type="ARBA" id="ARBA00023014"/>
    </source>
</evidence>
<evidence type="ECO:0000256" key="5">
    <source>
        <dbReference type="ARBA" id="ARBA00023004"/>
    </source>
</evidence>
<dbReference type="InterPro" id="IPR012675">
    <property type="entry name" value="Beta-grasp_dom_sf"/>
</dbReference>
<evidence type="ECO:0000259" key="7">
    <source>
        <dbReference type="PROSITE" id="PS51085"/>
    </source>
</evidence>
<evidence type="ECO:0000256" key="2">
    <source>
        <dbReference type="ARBA" id="ARBA00022714"/>
    </source>
</evidence>
<dbReference type="PROSITE" id="PS51384">
    <property type="entry name" value="FAD_FR"/>
    <property type="match status" value="1"/>
</dbReference>
<dbReference type="Pfam" id="PF00175">
    <property type="entry name" value="NAD_binding_1"/>
    <property type="match status" value="1"/>
</dbReference>
<evidence type="ECO:0000256" key="1">
    <source>
        <dbReference type="ARBA" id="ARBA00022630"/>
    </source>
</evidence>
<dbReference type="InterPro" id="IPR017938">
    <property type="entry name" value="Riboflavin_synthase-like_b-brl"/>
</dbReference>
<keyword evidence="4 9" id="KW-0560">Oxidoreductase</keyword>
<dbReference type="CDD" id="cd06185">
    <property type="entry name" value="PDR_like"/>
    <property type="match status" value="1"/>
</dbReference>
<keyword evidence="1" id="KW-0285">Flavoprotein</keyword>
<dbReference type="PROSITE" id="PS51085">
    <property type="entry name" value="2FE2S_FER_2"/>
    <property type="match status" value="1"/>
</dbReference>
<dbReference type="EC" id="1.-.-.-" evidence="9"/>
<dbReference type="Gene3D" id="2.40.30.10">
    <property type="entry name" value="Translation factors"/>
    <property type="match status" value="1"/>
</dbReference>
<dbReference type="InterPro" id="IPR036010">
    <property type="entry name" value="2Fe-2S_ferredoxin-like_sf"/>
</dbReference>
<name>A0ABU8VGZ0_9BURK</name>
<dbReference type="InterPro" id="IPR017927">
    <property type="entry name" value="FAD-bd_FR_type"/>
</dbReference>
<dbReference type="PANTHER" id="PTHR47354">
    <property type="entry name" value="NADH OXIDOREDUCTASE HCR"/>
    <property type="match status" value="1"/>
</dbReference>